<accession>A0A8S3Q721</accession>
<protein>
    <submittedName>
        <fullName evidence="2">Uncharacterized protein</fullName>
    </submittedName>
</protein>
<dbReference type="EMBL" id="CAJPWZ010000381">
    <property type="protein sequence ID" value="CAG2192310.1"/>
    <property type="molecule type" value="Genomic_DNA"/>
</dbReference>
<sequence length="480" mass="53881">MDTSTAEAEVNGLLNLECLYFEMKYRYVKYIPIPCEYKYTAICKPKQPGDQAVIRQCQTNHDPTTFTTDEAEHRTTAFNKPDLTSTTLSTETEFLTSSLATMSTHIISTTSDHTTIIPSSPKGLSTKFISSERSSVWSSLKTVSTSSSQTSISDNIISTYMELTTSDAQMDNDDRTVENETINNDLVYSIIFFLVPAAIALAILIIMAVLITVVRRRRREKAHKESNGLQIEPGAIQPMIAYKKKAYDAKSKSTSPTMFHSSSELNNISNSVEASISTQSLTGIDSVYSTLKLSTAIKSSSDLGTFSTTENTIGNSTFDQSTTRIGQRKQTLNYCISTYRYYHSIIHIRPLILLYEVTWLQNLQRKITTLFQHCKFKSKEDHFTKGKNAMFELKGIVDESDRNLQKTPLFYQSPSTKTIPSEETVAYCDTAIVHQEFLYDVPKNSIIDGVRNPNNNFTGEQKAVAIIPSKEINQLKVLVF</sequence>
<dbReference type="Proteomes" id="UP000683360">
    <property type="component" value="Unassembled WGS sequence"/>
</dbReference>
<organism evidence="2 3">
    <name type="scientific">Mytilus edulis</name>
    <name type="common">Blue mussel</name>
    <dbReference type="NCBI Taxonomy" id="6550"/>
    <lineage>
        <taxon>Eukaryota</taxon>
        <taxon>Metazoa</taxon>
        <taxon>Spiralia</taxon>
        <taxon>Lophotrochozoa</taxon>
        <taxon>Mollusca</taxon>
        <taxon>Bivalvia</taxon>
        <taxon>Autobranchia</taxon>
        <taxon>Pteriomorphia</taxon>
        <taxon>Mytilida</taxon>
        <taxon>Mytiloidea</taxon>
        <taxon>Mytilidae</taxon>
        <taxon>Mytilinae</taxon>
        <taxon>Mytilus</taxon>
    </lineage>
</organism>
<proteinExistence type="predicted"/>
<keyword evidence="1" id="KW-0472">Membrane</keyword>
<keyword evidence="3" id="KW-1185">Reference proteome</keyword>
<evidence type="ECO:0000313" key="2">
    <source>
        <dbReference type="EMBL" id="CAG2192310.1"/>
    </source>
</evidence>
<dbReference type="AlphaFoldDB" id="A0A8S3Q721"/>
<keyword evidence="1" id="KW-0812">Transmembrane</keyword>
<feature type="transmembrane region" description="Helical" evidence="1">
    <location>
        <begin position="186"/>
        <end position="214"/>
    </location>
</feature>
<evidence type="ECO:0000313" key="3">
    <source>
        <dbReference type="Proteomes" id="UP000683360"/>
    </source>
</evidence>
<gene>
    <name evidence="2" type="ORF">MEDL_7390</name>
</gene>
<reference evidence="2" key="1">
    <citation type="submission" date="2021-03" db="EMBL/GenBank/DDBJ databases">
        <authorList>
            <person name="Bekaert M."/>
        </authorList>
    </citation>
    <scope>NUCLEOTIDE SEQUENCE</scope>
</reference>
<keyword evidence="1" id="KW-1133">Transmembrane helix</keyword>
<evidence type="ECO:0000256" key="1">
    <source>
        <dbReference type="SAM" id="Phobius"/>
    </source>
</evidence>
<name>A0A8S3Q721_MYTED</name>
<comment type="caution">
    <text evidence="2">The sequence shown here is derived from an EMBL/GenBank/DDBJ whole genome shotgun (WGS) entry which is preliminary data.</text>
</comment>